<gene>
    <name evidence="1" type="ORF">SAMN02745131_00253</name>
</gene>
<proteinExistence type="predicted"/>
<dbReference type="STRING" id="1121884.SAMN02745131_00253"/>
<dbReference type="EMBL" id="FQUU01000001">
    <property type="protein sequence ID" value="SHE36459.1"/>
    <property type="molecule type" value="Genomic_DNA"/>
</dbReference>
<dbReference type="Proteomes" id="UP000184048">
    <property type="component" value="Unassembled WGS sequence"/>
</dbReference>
<evidence type="ECO:0000313" key="1">
    <source>
        <dbReference type="EMBL" id="SHE36459.1"/>
    </source>
</evidence>
<name>A0A1M4SWA8_9BACT</name>
<accession>A0A1M4SWA8</accession>
<organism evidence="1 2">
    <name type="scientific">Flavisolibacter ginsengisoli DSM 18119</name>
    <dbReference type="NCBI Taxonomy" id="1121884"/>
    <lineage>
        <taxon>Bacteria</taxon>
        <taxon>Pseudomonadati</taxon>
        <taxon>Bacteroidota</taxon>
        <taxon>Chitinophagia</taxon>
        <taxon>Chitinophagales</taxon>
        <taxon>Chitinophagaceae</taxon>
        <taxon>Flavisolibacter</taxon>
    </lineage>
</organism>
<reference evidence="1 2" key="1">
    <citation type="submission" date="2016-11" db="EMBL/GenBank/DDBJ databases">
        <authorList>
            <person name="Jaros S."/>
            <person name="Januszkiewicz K."/>
            <person name="Wedrychowicz H."/>
        </authorList>
    </citation>
    <scope>NUCLEOTIDE SEQUENCE [LARGE SCALE GENOMIC DNA]</scope>
    <source>
        <strain evidence="1 2">DSM 18119</strain>
    </source>
</reference>
<dbReference type="AlphaFoldDB" id="A0A1M4SWA8"/>
<protein>
    <submittedName>
        <fullName evidence="1">Uncharacterized protein</fullName>
    </submittedName>
</protein>
<sequence>MKGICKVRMYSTVVNFIIKFQLNTLELILFALHSKYILKQFMFLLYQFIQTPEAGKRSM</sequence>
<keyword evidence="2" id="KW-1185">Reference proteome</keyword>
<evidence type="ECO:0000313" key="2">
    <source>
        <dbReference type="Proteomes" id="UP000184048"/>
    </source>
</evidence>